<evidence type="ECO:0000313" key="2">
    <source>
        <dbReference type="Proteomes" id="UP001301769"/>
    </source>
</evidence>
<protein>
    <submittedName>
        <fullName evidence="1">Uncharacterized protein</fullName>
    </submittedName>
</protein>
<organism evidence="1 2">
    <name type="scientific">Rhypophila decipiens</name>
    <dbReference type="NCBI Taxonomy" id="261697"/>
    <lineage>
        <taxon>Eukaryota</taxon>
        <taxon>Fungi</taxon>
        <taxon>Dikarya</taxon>
        <taxon>Ascomycota</taxon>
        <taxon>Pezizomycotina</taxon>
        <taxon>Sordariomycetes</taxon>
        <taxon>Sordariomycetidae</taxon>
        <taxon>Sordariales</taxon>
        <taxon>Naviculisporaceae</taxon>
        <taxon>Rhypophila</taxon>
    </lineage>
</organism>
<name>A0AAN6XVV1_9PEZI</name>
<accession>A0AAN6XVV1</accession>
<reference evidence="1" key="2">
    <citation type="submission" date="2023-05" db="EMBL/GenBank/DDBJ databases">
        <authorList>
            <consortium name="Lawrence Berkeley National Laboratory"/>
            <person name="Steindorff A."/>
            <person name="Hensen N."/>
            <person name="Bonometti L."/>
            <person name="Westerberg I."/>
            <person name="Brannstrom I.O."/>
            <person name="Guillou S."/>
            <person name="Cros-Aarteil S."/>
            <person name="Calhoun S."/>
            <person name="Haridas S."/>
            <person name="Kuo A."/>
            <person name="Mondo S."/>
            <person name="Pangilinan J."/>
            <person name="Riley R."/>
            <person name="Labutti K."/>
            <person name="Andreopoulos B."/>
            <person name="Lipzen A."/>
            <person name="Chen C."/>
            <person name="Yanf M."/>
            <person name="Daum C."/>
            <person name="Ng V."/>
            <person name="Clum A."/>
            <person name="Ohm R."/>
            <person name="Martin F."/>
            <person name="Silar P."/>
            <person name="Natvig D."/>
            <person name="Lalanne C."/>
            <person name="Gautier V."/>
            <person name="Ament-Velasquez S.L."/>
            <person name="Kruys A."/>
            <person name="Hutchinson M.I."/>
            <person name="Powell A.J."/>
            <person name="Barry K."/>
            <person name="Miller A.N."/>
            <person name="Grigoriev I.V."/>
            <person name="Debuchy R."/>
            <person name="Gladieux P."/>
            <person name="Thoren M.H."/>
            <person name="Johannesson H."/>
        </authorList>
    </citation>
    <scope>NUCLEOTIDE SEQUENCE</scope>
    <source>
        <strain evidence="1">PSN293</strain>
    </source>
</reference>
<sequence>MTPTTVVALMSGNLVATQSFAGGAPALDDTTATWVLDSGGFLELSALQPGETEKRAAYYDMAATKASVQINVLPRSQVIAGVAAGTLGRLKGCVSAGNNNQLFISAGSDRHNMLSCGNGFYMSSGDGTDVRSDRIHLIPHVGT</sequence>
<evidence type="ECO:0000313" key="1">
    <source>
        <dbReference type="EMBL" id="KAK4207873.1"/>
    </source>
</evidence>
<dbReference type="AlphaFoldDB" id="A0AAN6XVV1"/>
<reference evidence="1" key="1">
    <citation type="journal article" date="2023" name="Mol. Phylogenet. Evol.">
        <title>Genome-scale phylogeny and comparative genomics of the fungal order Sordariales.</title>
        <authorList>
            <person name="Hensen N."/>
            <person name="Bonometti L."/>
            <person name="Westerberg I."/>
            <person name="Brannstrom I.O."/>
            <person name="Guillou S."/>
            <person name="Cros-Aarteil S."/>
            <person name="Calhoun S."/>
            <person name="Haridas S."/>
            <person name="Kuo A."/>
            <person name="Mondo S."/>
            <person name="Pangilinan J."/>
            <person name="Riley R."/>
            <person name="LaButti K."/>
            <person name="Andreopoulos B."/>
            <person name="Lipzen A."/>
            <person name="Chen C."/>
            <person name="Yan M."/>
            <person name="Daum C."/>
            <person name="Ng V."/>
            <person name="Clum A."/>
            <person name="Steindorff A."/>
            <person name="Ohm R.A."/>
            <person name="Martin F."/>
            <person name="Silar P."/>
            <person name="Natvig D.O."/>
            <person name="Lalanne C."/>
            <person name="Gautier V."/>
            <person name="Ament-Velasquez S.L."/>
            <person name="Kruys A."/>
            <person name="Hutchinson M.I."/>
            <person name="Powell A.J."/>
            <person name="Barry K."/>
            <person name="Miller A.N."/>
            <person name="Grigoriev I.V."/>
            <person name="Debuchy R."/>
            <person name="Gladieux P."/>
            <person name="Hiltunen Thoren M."/>
            <person name="Johannesson H."/>
        </authorList>
    </citation>
    <scope>NUCLEOTIDE SEQUENCE</scope>
    <source>
        <strain evidence="1">PSN293</strain>
    </source>
</reference>
<dbReference type="Proteomes" id="UP001301769">
    <property type="component" value="Unassembled WGS sequence"/>
</dbReference>
<gene>
    <name evidence="1" type="ORF">QBC37DRAFT_379646</name>
</gene>
<proteinExistence type="predicted"/>
<comment type="caution">
    <text evidence="1">The sequence shown here is derived from an EMBL/GenBank/DDBJ whole genome shotgun (WGS) entry which is preliminary data.</text>
</comment>
<keyword evidence="2" id="KW-1185">Reference proteome</keyword>
<dbReference type="EMBL" id="MU858269">
    <property type="protein sequence ID" value="KAK4207873.1"/>
    <property type="molecule type" value="Genomic_DNA"/>
</dbReference>